<dbReference type="GO" id="GO:0006779">
    <property type="term" value="P:porphyrin-containing compound biosynthetic process"/>
    <property type="evidence" value="ECO:0007669"/>
    <property type="project" value="InterPro"/>
</dbReference>
<dbReference type="AlphaFoldDB" id="A0A7C1JXJ5"/>
<comment type="caution">
    <text evidence="2">The sequence shown here is derived from an EMBL/GenBank/DDBJ whole genome shotgun (WGS) entry which is preliminary data.</text>
</comment>
<reference evidence="2" key="1">
    <citation type="journal article" date="2020" name="mSystems">
        <title>Genome- and Community-Level Interaction Insights into Carbon Utilization and Element Cycling Functions of Hydrothermarchaeota in Hydrothermal Sediment.</title>
        <authorList>
            <person name="Zhou Z."/>
            <person name="Liu Y."/>
            <person name="Xu W."/>
            <person name="Pan J."/>
            <person name="Luo Z.H."/>
            <person name="Li M."/>
        </authorList>
    </citation>
    <scope>NUCLEOTIDE SEQUENCE [LARGE SCALE GENOMIC DNA]</scope>
    <source>
        <strain evidence="2">SpSt-289</strain>
    </source>
</reference>
<sequence>MKTGRASEVTRPDKSGYNFYAPYCLSDCLPAKISRIPMNSKERVKATLRRQTTDRIPVDCWLYQKQFVEKLTAEYGPREQFLDEFGIDIFVGFVPYPNQTGRLWDVQDLPTFDPGDPRDPRWLTHTDWNYDFAGLNVVEAVRQQGDRRFILAHIWGIVEGTSRIIGIENCWMNLGAQPKMMSAWFDRYADWLCGLVESLANAGVDGITLSDDWGSNQTMLFSPRMWRNLIAPYARRVVEHAHSLGLFVNLHSDGYIMQIMDDLIDIGFDSMHPVQESAGMDPRTVKERYGGRIVIYGSLDVVDGLLAYDSDALEEYITQRFTIYAPGGGFIFNTGHFVQPDIPVQRLLHAYRVVQRLAKQYHTP</sequence>
<dbReference type="InterPro" id="IPR052024">
    <property type="entry name" value="Methanogen_methyltrans"/>
</dbReference>
<dbReference type="SUPFAM" id="SSF51726">
    <property type="entry name" value="UROD/MetE-like"/>
    <property type="match status" value="1"/>
</dbReference>
<evidence type="ECO:0000313" key="2">
    <source>
        <dbReference type="EMBL" id="HDX32388.1"/>
    </source>
</evidence>
<dbReference type="Pfam" id="PF01208">
    <property type="entry name" value="URO-D"/>
    <property type="match status" value="1"/>
</dbReference>
<evidence type="ECO:0000259" key="1">
    <source>
        <dbReference type="Pfam" id="PF01208"/>
    </source>
</evidence>
<protein>
    <recommendedName>
        <fullName evidence="1">Uroporphyrinogen decarboxylase (URO-D) domain-containing protein</fullName>
    </recommendedName>
</protein>
<dbReference type="EMBL" id="DSMG01000130">
    <property type="protein sequence ID" value="HDX32388.1"/>
    <property type="molecule type" value="Genomic_DNA"/>
</dbReference>
<dbReference type="GO" id="GO:0004853">
    <property type="term" value="F:uroporphyrinogen decarboxylase activity"/>
    <property type="evidence" value="ECO:0007669"/>
    <property type="project" value="InterPro"/>
</dbReference>
<dbReference type="InterPro" id="IPR000257">
    <property type="entry name" value="Uroporphyrinogen_deCOase"/>
</dbReference>
<dbReference type="InterPro" id="IPR038071">
    <property type="entry name" value="UROD/MetE-like_sf"/>
</dbReference>
<organism evidence="2">
    <name type="scientific">Caldilinea aerophila</name>
    <dbReference type="NCBI Taxonomy" id="133453"/>
    <lineage>
        <taxon>Bacteria</taxon>
        <taxon>Bacillati</taxon>
        <taxon>Chloroflexota</taxon>
        <taxon>Caldilineae</taxon>
        <taxon>Caldilineales</taxon>
        <taxon>Caldilineaceae</taxon>
        <taxon>Caldilinea</taxon>
    </lineage>
</organism>
<feature type="domain" description="Uroporphyrinogen decarboxylase (URO-D)" evidence="1">
    <location>
        <begin position="158"/>
        <end position="355"/>
    </location>
</feature>
<name>A0A7C1JXJ5_9CHLR</name>
<dbReference type="Gene3D" id="3.20.20.210">
    <property type="match status" value="1"/>
</dbReference>
<gene>
    <name evidence="2" type="ORF">ENQ20_13015</name>
</gene>
<dbReference type="PANTHER" id="PTHR47099">
    <property type="entry name" value="METHYLCOBAMIDE:COM METHYLTRANSFERASE MTBA"/>
    <property type="match status" value="1"/>
</dbReference>
<accession>A0A7C1JXJ5</accession>
<proteinExistence type="predicted"/>
<dbReference type="PANTHER" id="PTHR47099:SF1">
    <property type="entry name" value="METHYLCOBAMIDE:COM METHYLTRANSFERASE MTBA"/>
    <property type="match status" value="1"/>
</dbReference>